<keyword evidence="6" id="KW-0675">Receptor</keyword>
<evidence type="ECO:0000313" key="8">
    <source>
        <dbReference type="Proteomes" id="UP000466442"/>
    </source>
</evidence>
<keyword evidence="5 6" id="KW-0472">Membrane</keyword>
<evidence type="ECO:0000313" key="7">
    <source>
        <dbReference type="EMBL" id="KAF6198119.1"/>
    </source>
</evidence>
<organism evidence="7 8">
    <name type="scientific">Apolygus lucorum</name>
    <name type="common">Small green plant bug</name>
    <name type="synonym">Lygocoris lucorum</name>
    <dbReference type="NCBI Taxonomy" id="248454"/>
    <lineage>
        <taxon>Eukaryota</taxon>
        <taxon>Metazoa</taxon>
        <taxon>Ecdysozoa</taxon>
        <taxon>Arthropoda</taxon>
        <taxon>Hexapoda</taxon>
        <taxon>Insecta</taxon>
        <taxon>Pterygota</taxon>
        <taxon>Neoptera</taxon>
        <taxon>Paraneoptera</taxon>
        <taxon>Hemiptera</taxon>
        <taxon>Heteroptera</taxon>
        <taxon>Panheteroptera</taxon>
        <taxon>Cimicomorpha</taxon>
        <taxon>Miridae</taxon>
        <taxon>Mirini</taxon>
        <taxon>Apolygus</taxon>
    </lineage>
</organism>
<comment type="caution">
    <text evidence="7">The sequence shown here is derived from an EMBL/GenBank/DDBJ whole genome shotgun (WGS) entry which is preliminary data.</text>
</comment>
<keyword evidence="6" id="KW-0807">Transducer</keyword>
<dbReference type="OrthoDB" id="2019130at2759"/>
<gene>
    <name evidence="7" type="ORF">GE061_007866</name>
</gene>
<evidence type="ECO:0000256" key="6">
    <source>
        <dbReference type="RuleBase" id="RU363108"/>
    </source>
</evidence>
<dbReference type="GO" id="GO:0005886">
    <property type="term" value="C:plasma membrane"/>
    <property type="evidence" value="ECO:0007669"/>
    <property type="project" value="UniProtKB-SubCell"/>
</dbReference>
<keyword evidence="3 6" id="KW-0812">Transmembrane</keyword>
<dbReference type="AlphaFoldDB" id="A0A8S9WPL0"/>
<comment type="subcellular location">
    <subcellularLocation>
        <location evidence="1 6">Cell membrane</location>
        <topology evidence="1 6">Multi-pass membrane protein</topology>
    </subcellularLocation>
</comment>
<comment type="similarity">
    <text evidence="6">Belongs to the insect chemoreceptor superfamily. Gustatory receptor (GR) family.</text>
</comment>
<feature type="transmembrane region" description="Helical" evidence="6">
    <location>
        <begin position="396"/>
        <end position="414"/>
    </location>
</feature>
<accession>A0A8S9WPL0</accession>
<evidence type="ECO:0000256" key="3">
    <source>
        <dbReference type="ARBA" id="ARBA00022692"/>
    </source>
</evidence>
<feature type="transmembrane region" description="Helical" evidence="6">
    <location>
        <begin position="341"/>
        <end position="361"/>
    </location>
</feature>
<feature type="transmembrane region" description="Helical" evidence="6">
    <location>
        <begin position="233"/>
        <end position="262"/>
    </location>
</feature>
<dbReference type="Proteomes" id="UP000466442">
    <property type="component" value="Linkage Group LG16"/>
</dbReference>
<protein>
    <recommendedName>
        <fullName evidence="6">Gustatory receptor</fullName>
    </recommendedName>
</protein>
<feature type="transmembrane region" description="Helical" evidence="6">
    <location>
        <begin position="158"/>
        <end position="180"/>
    </location>
</feature>
<proteinExistence type="inferred from homology"/>
<dbReference type="InterPro" id="IPR013604">
    <property type="entry name" value="7TM_chemorcpt"/>
</dbReference>
<reference evidence="7" key="1">
    <citation type="journal article" date="2021" name="Mol. Ecol. Resour.">
        <title>Apolygus lucorum genome provides insights into omnivorousness and mesophyll feeding.</title>
        <authorList>
            <person name="Liu Y."/>
            <person name="Liu H."/>
            <person name="Wang H."/>
            <person name="Huang T."/>
            <person name="Liu B."/>
            <person name="Yang B."/>
            <person name="Yin L."/>
            <person name="Li B."/>
            <person name="Zhang Y."/>
            <person name="Zhang S."/>
            <person name="Jiang F."/>
            <person name="Zhang X."/>
            <person name="Ren Y."/>
            <person name="Wang B."/>
            <person name="Wang S."/>
            <person name="Lu Y."/>
            <person name="Wu K."/>
            <person name="Fan W."/>
            <person name="Wang G."/>
        </authorList>
    </citation>
    <scope>NUCLEOTIDE SEQUENCE</scope>
    <source>
        <strain evidence="7">12Hb</strain>
    </source>
</reference>
<name>A0A8S9WPL0_APOLU</name>
<sequence>MVHVERKAPSERMVHMERTAHSERIVHMERKAHSERMVHMQRKAHSERMVHMQRKAHSERMVHMEKKTPSERMVHMERMAAERSVIDIQSEVLRKPWSSNMHWLLKTVYRVLGILPLADSGFSQNFISIYSWTLILCSMVVCYYFEIDYNLVWYESNALSSTLASVLDIIFFFMVIVHLWKFSKNTQAFRRHVDIISATDYKIVTLSFVGALLAATCLISFTTYVLLKNKYFGFFYHILLFLLLLYDSFVVVLQFSAVLRALTRRIDRFWKMLDARFMTSDLLRHLDAQKDATVAIMKETQALHEEFLVLTSVDGFAKSVHYVYILVTIILDSELKKLKSYFLAFLSLQILKVLMLMHLTLTCAKAKKSETLRLIVIRRNSIRFSPGGFFELGKRFIVSMINAVAVYLVVLVQLSNLRSS</sequence>
<dbReference type="GO" id="GO:0007165">
    <property type="term" value="P:signal transduction"/>
    <property type="evidence" value="ECO:0007669"/>
    <property type="project" value="UniProtKB-KW"/>
</dbReference>
<comment type="caution">
    <text evidence="6">Lacks conserved residue(s) required for the propagation of feature annotation.</text>
</comment>
<dbReference type="GO" id="GO:0050909">
    <property type="term" value="P:sensory perception of taste"/>
    <property type="evidence" value="ECO:0007669"/>
    <property type="project" value="InterPro"/>
</dbReference>
<evidence type="ECO:0000256" key="5">
    <source>
        <dbReference type="ARBA" id="ARBA00023136"/>
    </source>
</evidence>
<feature type="transmembrane region" description="Helical" evidence="6">
    <location>
        <begin position="201"/>
        <end position="227"/>
    </location>
</feature>
<dbReference type="EMBL" id="WIXP02000016">
    <property type="protein sequence ID" value="KAF6198119.1"/>
    <property type="molecule type" value="Genomic_DNA"/>
</dbReference>
<keyword evidence="4 6" id="KW-1133">Transmembrane helix</keyword>
<comment type="function">
    <text evidence="6">Gustatory receptor which mediates acceptance or avoidance behavior, depending on its substrates.</text>
</comment>
<evidence type="ECO:0000256" key="1">
    <source>
        <dbReference type="ARBA" id="ARBA00004651"/>
    </source>
</evidence>
<evidence type="ECO:0000256" key="2">
    <source>
        <dbReference type="ARBA" id="ARBA00022475"/>
    </source>
</evidence>
<evidence type="ECO:0000256" key="4">
    <source>
        <dbReference type="ARBA" id="ARBA00022989"/>
    </source>
</evidence>
<dbReference type="Pfam" id="PF08395">
    <property type="entry name" value="7tm_7"/>
    <property type="match status" value="1"/>
</dbReference>
<keyword evidence="2 6" id="KW-1003">Cell membrane</keyword>
<keyword evidence="8" id="KW-1185">Reference proteome</keyword>
<feature type="transmembrane region" description="Helical" evidence="6">
    <location>
        <begin position="127"/>
        <end position="146"/>
    </location>
</feature>